<name>A0A0V0GTJ2_SOLCH</name>
<accession>A0A0V0GTJ2</accession>
<reference evidence="2" key="1">
    <citation type="submission" date="2015-12" db="EMBL/GenBank/DDBJ databases">
        <title>Gene expression during late stages of embryo sac development: a critical building block for successful pollen-pistil interactions.</title>
        <authorList>
            <person name="Liu Y."/>
            <person name="Joly V."/>
            <person name="Sabar M."/>
            <person name="Matton D.P."/>
        </authorList>
    </citation>
    <scope>NUCLEOTIDE SEQUENCE</scope>
</reference>
<sequence>ISSILDFLQAWCRTASFASLLSVASLALFVYYFPLFSFQSCFGYIFFEPRVYKNNLSTPLPY</sequence>
<evidence type="ECO:0000256" key="1">
    <source>
        <dbReference type="SAM" id="Phobius"/>
    </source>
</evidence>
<dbReference type="EMBL" id="GEDG01031256">
    <property type="protein sequence ID" value="JAP11477.1"/>
    <property type="molecule type" value="Transcribed_RNA"/>
</dbReference>
<feature type="non-terminal residue" evidence="2">
    <location>
        <position position="1"/>
    </location>
</feature>
<keyword evidence="1" id="KW-1133">Transmembrane helix</keyword>
<dbReference type="AlphaFoldDB" id="A0A0V0GTJ2"/>
<organism evidence="2">
    <name type="scientific">Solanum chacoense</name>
    <name type="common">Chaco potato</name>
    <dbReference type="NCBI Taxonomy" id="4108"/>
    <lineage>
        <taxon>Eukaryota</taxon>
        <taxon>Viridiplantae</taxon>
        <taxon>Streptophyta</taxon>
        <taxon>Embryophyta</taxon>
        <taxon>Tracheophyta</taxon>
        <taxon>Spermatophyta</taxon>
        <taxon>Magnoliopsida</taxon>
        <taxon>eudicotyledons</taxon>
        <taxon>Gunneridae</taxon>
        <taxon>Pentapetalae</taxon>
        <taxon>asterids</taxon>
        <taxon>lamiids</taxon>
        <taxon>Solanales</taxon>
        <taxon>Solanaceae</taxon>
        <taxon>Solanoideae</taxon>
        <taxon>Solaneae</taxon>
        <taxon>Solanum</taxon>
    </lineage>
</organism>
<evidence type="ECO:0000313" key="2">
    <source>
        <dbReference type="EMBL" id="JAP11477.1"/>
    </source>
</evidence>
<proteinExistence type="predicted"/>
<protein>
    <submittedName>
        <fullName evidence="2">Putative ovule protein</fullName>
    </submittedName>
</protein>
<keyword evidence="1" id="KW-0812">Transmembrane</keyword>
<keyword evidence="1" id="KW-0472">Membrane</keyword>
<feature type="transmembrane region" description="Helical" evidence="1">
    <location>
        <begin position="20"/>
        <end position="47"/>
    </location>
</feature>